<dbReference type="GO" id="GO:0003677">
    <property type="term" value="F:DNA binding"/>
    <property type="evidence" value="ECO:0007669"/>
    <property type="project" value="TreeGrafter"/>
</dbReference>
<protein>
    <recommendedName>
        <fullName evidence="3 7">TIMELESS-interacting protein</fullName>
    </recommendedName>
</protein>
<dbReference type="PANTHER" id="PTHR13220:SF11">
    <property type="entry name" value="TIMELESS-INTERACTING PROTEIN"/>
    <property type="match status" value="1"/>
</dbReference>
<sequence>MAMMDPLESNLFDLPDYEHTEDERFPPLPPPASQGRDDVEGAFLSGEPDGNGLSDVKDPPATTRKTVRRQIPKLDAQRLVSERGLTALRHIFDSAKFKGKGHEAEDLKTLVRHLEHWAHRLFPKLKFEDFVERIEYLGNKKAVQTCLKQIRLDLPILHEDFTSNEGVDGESNEVGLALEDLDPFPETKNKGEEFNSPSSPTLTEEQRQRIERNRQIALEKRQAKMQVQSQSQENDFSAVQLNEELDAIVTREPNDVAETEAESAASQAIVANTLTNSIQLERAEDDQCPQTALGSSDF</sequence>
<dbReference type="GO" id="GO:0043111">
    <property type="term" value="P:replication fork arrest"/>
    <property type="evidence" value="ECO:0007669"/>
    <property type="project" value="TreeGrafter"/>
</dbReference>
<evidence type="ECO:0000256" key="2">
    <source>
        <dbReference type="ARBA" id="ARBA00006075"/>
    </source>
</evidence>
<keyword evidence="6 7" id="KW-0131">Cell cycle</keyword>
<dbReference type="Pfam" id="PF07962">
    <property type="entry name" value="Swi3"/>
    <property type="match status" value="1"/>
</dbReference>
<feature type="domain" description="Chromosome segregation in meiosis protein 3" evidence="9">
    <location>
        <begin position="73"/>
        <end position="153"/>
    </location>
</feature>
<feature type="compositionally biased region" description="Basic and acidic residues" evidence="8">
    <location>
        <begin position="16"/>
        <end position="25"/>
    </location>
</feature>
<dbReference type="GO" id="GO:0044770">
    <property type="term" value="P:cell cycle phase transition"/>
    <property type="evidence" value="ECO:0007669"/>
    <property type="project" value="Ensembl"/>
</dbReference>
<dbReference type="PANTHER" id="PTHR13220">
    <property type="entry name" value="TIMELESS INTERACTING-RELATED"/>
    <property type="match status" value="1"/>
</dbReference>
<proteinExistence type="inferred from homology"/>
<evidence type="ECO:0000256" key="8">
    <source>
        <dbReference type="SAM" id="MobiDB-lite"/>
    </source>
</evidence>
<dbReference type="Proteomes" id="UP000694392">
    <property type="component" value="Unplaced"/>
</dbReference>
<evidence type="ECO:0000256" key="4">
    <source>
        <dbReference type="ARBA" id="ARBA00022763"/>
    </source>
</evidence>
<keyword evidence="4 7" id="KW-0227">DNA damage</keyword>
<dbReference type="OMA" id="MNDQQDD"/>
<feature type="region of interest" description="Disordered" evidence="8">
    <location>
        <begin position="184"/>
        <end position="208"/>
    </location>
</feature>
<comment type="function">
    <text evidence="7">Plays an important role in the control of DNA replication and the maintenance of replication fork stability.</text>
</comment>
<evidence type="ECO:0000256" key="6">
    <source>
        <dbReference type="ARBA" id="ARBA00023306"/>
    </source>
</evidence>
<name>A0A8D0H715_SPHPU</name>
<dbReference type="GeneTree" id="ENSGT00390000005764"/>
<keyword evidence="11" id="KW-1185">Reference proteome</keyword>
<evidence type="ECO:0000256" key="3">
    <source>
        <dbReference type="ARBA" id="ARBA00018750"/>
    </source>
</evidence>
<dbReference type="GO" id="GO:0005737">
    <property type="term" value="C:cytoplasm"/>
    <property type="evidence" value="ECO:0007669"/>
    <property type="project" value="Ensembl"/>
</dbReference>
<reference evidence="10" key="2">
    <citation type="submission" date="2025-09" db="UniProtKB">
        <authorList>
            <consortium name="Ensembl"/>
        </authorList>
    </citation>
    <scope>IDENTIFICATION</scope>
</reference>
<dbReference type="AlphaFoldDB" id="A0A8D0H715"/>
<evidence type="ECO:0000256" key="7">
    <source>
        <dbReference type="RuleBase" id="RU366049"/>
    </source>
</evidence>
<dbReference type="GO" id="GO:0009411">
    <property type="term" value="P:response to UV"/>
    <property type="evidence" value="ECO:0007669"/>
    <property type="project" value="Ensembl"/>
</dbReference>
<dbReference type="Ensembl" id="ENSSPUT00000018778.1">
    <property type="protein sequence ID" value="ENSSPUP00000017640.1"/>
    <property type="gene ID" value="ENSSPUG00000013622.1"/>
</dbReference>
<dbReference type="GO" id="GO:0000076">
    <property type="term" value="P:DNA replication checkpoint signaling"/>
    <property type="evidence" value="ECO:0007669"/>
    <property type="project" value="UniProtKB-UniRule"/>
</dbReference>
<comment type="subcellular location">
    <subcellularLocation>
        <location evidence="1 7">Nucleus</location>
    </subcellularLocation>
</comment>
<comment type="similarity">
    <text evidence="2 7">Belongs to the CSM3 family.</text>
</comment>
<dbReference type="GO" id="GO:0031573">
    <property type="term" value="P:mitotic intra-S DNA damage checkpoint signaling"/>
    <property type="evidence" value="ECO:0007669"/>
    <property type="project" value="Ensembl"/>
</dbReference>
<dbReference type="InterPro" id="IPR040038">
    <property type="entry name" value="TIPIN/Csm3/Swi3"/>
</dbReference>
<evidence type="ECO:0000256" key="5">
    <source>
        <dbReference type="ARBA" id="ARBA00023242"/>
    </source>
</evidence>
<accession>A0A8D0H715</accession>
<organism evidence="10 11">
    <name type="scientific">Sphenodon punctatus</name>
    <name type="common">Tuatara</name>
    <name type="synonym">Hatteria punctata</name>
    <dbReference type="NCBI Taxonomy" id="8508"/>
    <lineage>
        <taxon>Eukaryota</taxon>
        <taxon>Metazoa</taxon>
        <taxon>Chordata</taxon>
        <taxon>Craniata</taxon>
        <taxon>Vertebrata</taxon>
        <taxon>Euteleostomi</taxon>
        <taxon>Lepidosauria</taxon>
        <taxon>Sphenodontia</taxon>
        <taxon>Sphenodontidae</taxon>
        <taxon>Sphenodon</taxon>
    </lineage>
</organism>
<dbReference type="GO" id="GO:0008284">
    <property type="term" value="P:positive regulation of cell population proliferation"/>
    <property type="evidence" value="ECO:0007669"/>
    <property type="project" value="Ensembl"/>
</dbReference>
<evidence type="ECO:0000313" key="10">
    <source>
        <dbReference type="Ensembl" id="ENSSPUP00000017640.1"/>
    </source>
</evidence>
<feature type="region of interest" description="Disordered" evidence="8">
    <location>
        <begin position="1"/>
        <end position="65"/>
    </location>
</feature>
<reference evidence="10" key="1">
    <citation type="submission" date="2025-08" db="UniProtKB">
        <authorList>
            <consortium name="Ensembl"/>
        </authorList>
    </citation>
    <scope>IDENTIFICATION</scope>
</reference>
<dbReference type="InterPro" id="IPR012923">
    <property type="entry name" value="Csm3"/>
</dbReference>
<evidence type="ECO:0000259" key="9">
    <source>
        <dbReference type="Pfam" id="PF07962"/>
    </source>
</evidence>
<evidence type="ECO:0000313" key="11">
    <source>
        <dbReference type="Proteomes" id="UP000694392"/>
    </source>
</evidence>
<gene>
    <name evidence="10" type="primary">TIPIN</name>
</gene>
<keyword evidence="5 7" id="KW-0539">Nucleus</keyword>
<dbReference type="GO" id="GO:0031298">
    <property type="term" value="C:replication fork protection complex"/>
    <property type="evidence" value="ECO:0007669"/>
    <property type="project" value="TreeGrafter"/>
</dbReference>
<dbReference type="GO" id="GO:0031297">
    <property type="term" value="P:replication fork processing"/>
    <property type="evidence" value="ECO:0007669"/>
    <property type="project" value="UniProtKB-UniRule"/>
</dbReference>
<dbReference type="GO" id="GO:0000785">
    <property type="term" value="C:chromatin"/>
    <property type="evidence" value="ECO:0007669"/>
    <property type="project" value="Ensembl"/>
</dbReference>
<evidence type="ECO:0000256" key="1">
    <source>
        <dbReference type="ARBA" id="ARBA00004123"/>
    </source>
</evidence>